<dbReference type="Proteomes" id="UP001141806">
    <property type="component" value="Unassembled WGS sequence"/>
</dbReference>
<dbReference type="OrthoDB" id="45365at2759"/>
<gene>
    <name evidence="2" type="ORF">NE237_008556</name>
</gene>
<protein>
    <submittedName>
        <fullName evidence="2">Uncharacterized protein</fullName>
    </submittedName>
</protein>
<comment type="caution">
    <text evidence="2">The sequence shown here is derived from an EMBL/GenBank/DDBJ whole genome shotgun (WGS) entry which is preliminary data.</text>
</comment>
<dbReference type="EMBL" id="JAMYWD010000002">
    <property type="protein sequence ID" value="KAJ4977776.1"/>
    <property type="molecule type" value="Genomic_DNA"/>
</dbReference>
<sequence length="115" mass="13700">MNSYRLKWEKRRWRLTASKRKTERKENGKMGVRKGLRPRGPQRIDSQSQKWQPLLPWPETYCLARWRCFVFNPCDSSWDYVPTEINLVRNGRASVVDGIVYYYDYLGKPGVSARV</sequence>
<reference evidence="2" key="1">
    <citation type="journal article" date="2023" name="Plant J.">
        <title>The genome of the king protea, Protea cynaroides.</title>
        <authorList>
            <person name="Chang J."/>
            <person name="Duong T.A."/>
            <person name="Schoeman C."/>
            <person name="Ma X."/>
            <person name="Roodt D."/>
            <person name="Barker N."/>
            <person name="Li Z."/>
            <person name="Van de Peer Y."/>
            <person name="Mizrachi E."/>
        </authorList>
    </citation>
    <scope>NUCLEOTIDE SEQUENCE</scope>
    <source>
        <tissue evidence="2">Young leaves</tissue>
    </source>
</reference>
<evidence type="ECO:0000313" key="2">
    <source>
        <dbReference type="EMBL" id="KAJ4977776.1"/>
    </source>
</evidence>
<organism evidence="2 3">
    <name type="scientific">Protea cynaroides</name>
    <dbReference type="NCBI Taxonomy" id="273540"/>
    <lineage>
        <taxon>Eukaryota</taxon>
        <taxon>Viridiplantae</taxon>
        <taxon>Streptophyta</taxon>
        <taxon>Embryophyta</taxon>
        <taxon>Tracheophyta</taxon>
        <taxon>Spermatophyta</taxon>
        <taxon>Magnoliopsida</taxon>
        <taxon>Proteales</taxon>
        <taxon>Proteaceae</taxon>
        <taxon>Protea</taxon>
    </lineage>
</organism>
<evidence type="ECO:0000256" key="1">
    <source>
        <dbReference type="SAM" id="MobiDB-lite"/>
    </source>
</evidence>
<accession>A0A9Q0KWQ6</accession>
<proteinExistence type="predicted"/>
<dbReference type="AlphaFoldDB" id="A0A9Q0KWQ6"/>
<keyword evidence="3" id="KW-1185">Reference proteome</keyword>
<evidence type="ECO:0000313" key="3">
    <source>
        <dbReference type="Proteomes" id="UP001141806"/>
    </source>
</evidence>
<feature type="region of interest" description="Disordered" evidence="1">
    <location>
        <begin position="18"/>
        <end position="49"/>
    </location>
</feature>
<name>A0A9Q0KWQ6_9MAGN</name>